<keyword evidence="2" id="KW-1185">Reference proteome</keyword>
<reference evidence="2" key="1">
    <citation type="journal article" date="2022" name="Mol. Ecol. Resour.">
        <title>The genomes of chicory, endive, great burdock and yacon provide insights into Asteraceae palaeo-polyploidization history and plant inulin production.</title>
        <authorList>
            <person name="Fan W."/>
            <person name="Wang S."/>
            <person name="Wang H."/>
            <person name="Wang A."/>
            <person name="Jiang F."/>
            <person name="Liu H."/>
            <person name="Zhao H."/>
            <person name="Xu D."/>
            <person name="Zhang Y."/>
        </authorList>
    </citation>
    <scope>NUCLEOTIDE SEQUENCE [LARGE SCALE GENOMIC DNA]</scope>
    <source>
        <strain evidence="2">cv. Yunnan</strain>
    </source>
</reference>
<sequence>MERFRKNMKAAVKGDDKMADLKAFDMVLFPVLEFNHYYLLVFELKNASISVIDNYCDKYPFVRMLNNKEYFKKDSCYKIKKKKHPKTDEIATCNIHKVKLEWATTNNYTDCGVFLMRHMDRFMGLHEMFECGFSKNGRKKLTKLKRLRKKMAAHILLSPTNVLRGNVVDVAQNKGKVVARYNIFRKFNGHY</sequence>
<dbReference type="Proteomes" id="UP001056120">
    <property type="component" value="Linkage Group LG27"/>
</dbReference>
<reference evidence="1 2" key="2">
    <citation type="journal article" date="2022" name="Mol. Ecol. Resour.">
        <title>The genomes of chicory, endive, great burdock and yacon provide insights into Asteraceae paleo-polyploidization history and plant inulin production.</title>
        <authorList>
            <person name="Fan W."/>
            <person name="Wang S."/>
            <person name="Wang H."/>
            <person name="Wang A."/>
            <person name="Jiang F."/>
            <person name="Liu H."/>
            <person name="Zhao H."/>
            <person name="Xu D."/>
            <person name="Zhang Y."/>
        </authorList>
    </citation>
    <scope>NUCLEOTIDE SEQUENCE [LARGE SCALE GENOMIC DNA]</scope>
    <source>
        <strain evidence="2">cv. Yunnan</strain>
        <tissue evidence="1">Leaves</tissue>
    </source>
</reference>
<gene>
    <name evidence="1" type="ORF">L1987_80894</name>
</gene>
<protein>
    <submittedName>
        <fullName evidence="1">Uncharacterized protein</fullName>
    </submittedName>
</protein>
<dbReference type="EMBL" id="CM042044">
    <property type="protein sequence ID" value="KAI3687200.1"/>
    <property type="molecule type" value="Genomic_DNA"/>
</dbReference>
<evidence type="ECO:0000313" key="2">
    <source>
        <dbReference type="Proteomes" id="UP001056120"/>
    </source>
</evidence>
<comment type="caution">
    <text evidence="1">The sequence shown here is derived from an EMBL/GenBank/DDBJ whole genome shotgun (WGS) entry which is preliminary data.</text>
</comment>
<evidence type="ECO:0000313" key="1">
    <source>
        <dbReference type="EMBL" id="KAI3687200.1"/>
    </source>
</evidence>
<proteinExistence type="predicted"/>
<accession>A0ACB8YNY3</accession>
<name>A0ACB8YNY3_9ASTR</name>
<organism evidence="1 2">
    <name type="scientific">Smallanthus sonchifolius</name>
    <dbReference type="NCBI Taxonomy" id="185202"/>
    <lineage>
        <taxon>Eukaryota</taxon>
        <taxon>Viridiplantae</taxon>
        <taxon>Streptophyta</taxon>
        <taxon>Embryophyta</taxon>
        <taxon>Tracheophyta</taxon>
        <taxon>Spermatophyta</taxon>
        <taxon>Magnoliopsida</taxon>
        <taxon>eudicotyledons</taxon>
        <taxon>Gunneridae</taxon>
        <taxon>Pentapetalae</taxon>
        <taxon>asterids</taxon>
        <taxon>campanulids</taxon>
        <taxon>Asterales</taxon>
        <taxon>Asteraceae</taxon>
        <taxon>Asteroideae</taxon>
        <taxon>Heliantheae alliance</taxon>
        <taxon>Millerieae</taxon>
        <taxon>Smallanthus</taxon>
    </lineage>
</organism>